<feature type="transmembrane region" description="Helical" evidence="1">
    <location>
        <begin position="140"/>
        <end position="163"/>
    </location>
</feature>
<keyword evidence="1" id="KW-0472">Membrane</keyword>
<feature type="transmembrane region" description="Helical" evidence="1">
    <location>
        <begin position="117"/>
        <end position="133"/>
    </location>
</feature>
<accession>A0A3Q9HPX3</accession>
<feature type="transmembrane region" description="Helical" evidence="1">
    <location>
        <begin position="33"/>
        <end position="51"/>
    </location>
</feature>
<dbReference type="KEGG" id="aft:BBF96_04720"/>
<feature type="transmembrane region" description="Helical" evidence="1">
    <location>
        <begin position="169"/>
        <end position="189"/>
    </location>
</feature>
<feature type="transmembrane region" description="Helical" evidence="1">
    <location>
        <begin position="57"/>
        <end position="73"/>
    </location>
</feature>
<dbReference type="EMBL" id="CP016379">
    <property type="protein sequence ID" value="AZR72755.1"/>
    <property type="molecule type" value="Genomic_DNA"/>
</dbReference>
<dbReference type="OrthoDB" id="1679952at2"/>
<feature type="transmembrane region" description="Helical" evidence="1">
    <location>
        <begin position="6"/>
        <end position="24"/>
    </location>
</feature>
<evidence type="ECO:0000256" key="1">
    <source>
        <dbReference type="SAM" id="Phobius"/>
    </source>
</evidence>
<evidence type="ECO:0000313" key="3">
    <source>
        <dbReference type="Proteomes" id="UP000267250"/>
    </source>
</evidence>
<protein>
    <recommendedName>
        <fullName evidence="4">DUF1614 domain-containing protein</fullName>
    </recommendedName>
</protein>
<proteinExistence type="predicted"/>
<dbReference type="Pfam" id="PF07758">
    <property type="entry name" value="DUF1614"/>
    <property type="match status" value="1"/>
</dbReference>
<evidence type="ECO:0008006" key="4">
    <source>
        <dbReference type="Google" id="ProtNLM"/>
    </source>
</evidence>
<evidence type="ECO:0000313" key="2">
    <source>
        <dbReference type="EMBL" id="AZR72755.1"/>
    </source>
</evidence>
<name>A0A3Q9HPX3_9FIRM</name>
<keyword evidence="3" id="KW-1185">Reference proteome</keyword>
<gene>
    <name evidence="2" type="ORF">BBF96_04720</name>
</gene>
<organism evidence="2 3">
    <name type="scientific">Anoxybacter fermentans</name>
    <dbReference type="NCBI Taxonomy" id="1323375"/>
    <lineage>
        <taxon>Bacteria</taxon>
        <taxon>Bacillati</taxon>
        <taxon>Bacillota</taxon>
        <taxon>Clostridia</taxon>
        <taxon>Halanaerobiales</taxon>
        <taxon>Anoxybacter</taxon>
    </lineage>
</organism>
<dbReference type="Proteomes" id="UP000267250">
    <property type="component" value="Chromosome"/>
</dbReference>
<feature type="transmembrane region" description="Helical" evidence="1">
    <location>
        <begin position="85"/>
        <end position="105"/>
    </location>
</feature>
<sequence length="243" mass="26154">MPIGVLLLIVVGVLIFFGFVQRILDRLYLTDKAAILFIVAMIAGSFINIPISPRVTINVGGGIIPIILAGYVLSRAGTIKEWVRAIVSTLITGAAIYFVATYLFFNAGHTTRDIVDPQYVFAIIGGIIAYIAGRSRRSAFIAGVLGFLIYNLITLFRITFGGISGSVNIGGAGIFDTMVISGLIAVAIAEVIGETRERLGGGPIKGEDRPEGLKNTEYAGFLGKEPEERRKRFQVKKGGKKDE</sequence>
<keyword evidence="1" id="KW-0812">Transmembrane</keyword>
<dbReference type="InterPro" id="IPR011672">
    <property type="entry name" value="DUF1614"/>
</dbReference>
<reference evidence="2 3" key="1">
    <citation type="submission" date="2016-07" db="EMBL/GenBank/DDBJ databases">
        <title>Genome and transcriptome analysis of iron-reducing fermentative bacteria Anoxybacter fermentans.</title>
        <authorList>
            <person name="Zeng X."/>
            <person name="Shao Z."/>
        </authorList>
    </citation>
    <scope>NUCLEOTIDE SEQUENCE [LARGE SCALE GENOMIC DNA]</scope>
    <source>
        <strain evidence="2 3">DY22613</strain>
    </source>
</reference>
<dbReference type="RefSeq" id="WP_127016087.1">
    <property type="nucleotide sequence ID" value="NZ_CP016379.1"/>
</dbReference>
<dbReference type="AlphaFoldDB" id="A0A3Q9HPX3"/>
<keyword evidence="1" id="KW-1133">Transmembrane helix</keyword>